<dbReference type="InterPro" id="IPR010401">
    <property type="entry name" value="AGL/Gdb1"/>
</dbReference>
<dbReference type="InterPro" id="IPR012341">
    <property type="entry name" value="6hp_glycosidase-like_sf"/>
</dbReference>
<evidence type="ECO:0000259" key="2">
    <source>
        <dbReference type="Pfam" id="PF12439"/>
    </source>
</evidence>
<dbReference type="GO" id="GO:0004135">
    <property type="term" value="F:amylo-alpha-1,6-glucosidase activity"/>
    <property type="evidence" value="ECO:0007669"/>
    <property type="project" value="InterPro"/>
</dbReference>
<dbReference type="FunFam" id="1.50.10.10:FF:000073">
    <property type="entry name" value="Glycogen debranching enzyme, hypothetical (TreX-like)"/>
    <property type="match status" value="1"/>
</dbReference>
<reference evidence="3 4" key="1">
    <citation type="submission" date="2014-07" db="EMBL/GenBank/DDBJ databases">
        <title>Methanogenic archaea and the global carbon cycle.</title>
        <authorList>
            <person name="Henriksen J.R."/>
            <person name="Luke J."/>
            <person name="Reinhart S."/>
            <person name="Benedict M.N."/>
            <person name="Youngblut N.D."/>
            <person name="Metcalf M.E."/>
            <person name="Whitaker R.J."/>
            <person name="Metcalf W.W."/>
        </authorList>
    </citation>
    <scope>NUCLEOTIDE SEQUENCE [LARGE SCALE GENOMIC DNA]</scope>
    <source>
        <strain evidence="3 4">Z-761</strain>
    </source>
</reference>
<proteinExistence type="predicted"/>
<keyword evidence="4" id="KW-1185">Reference proteome</keyword>
<dbReference type="InterPro" id="IPR008928">
    <property type="entry name" value="6-hairpin_glycosidase_sf"/>
</dbReference>
<dbReference type="KEGG" id="mvc:MSVAZ_0576"/>
<dbReference type="GO" id="GO:0004134">
    <property type="term" value="F:4-alpha-glucanotransferase activity"/>
    <property type="evidence" value="ECO:0007669"/>
    <property type="project" value="InterPro"/>
</dbReference>
<dbReference type="SUPFAM" id="SSF48208">
    <property type="entry name" value="Six-hairpin glycosidases"/>
    <property type="match status" value="1"/>
</dbReference>
<dbReference type="Pfam" id="PF12439">
    <property type="entry name" value="GDE_N"/>
    <property type="match status" value="1"/>
</dbReference>
<dbReference type="PANTHER" id="PTHR10569">
    <property type="entry name" value="GLYCOGEN DEBRANCHING ENZYME"/>
    <property type="match status" value="1"/>
</dbReference>
<feature type="domain" description="Glycogen debranching enzyme bacterial and archaeal type N-terminal" evidence="2">
    <location>
        <begin position="20"/>
        <end position="230"/>
    </location>
</feature>
<evidence type="ECO:0000313" key="4">
    <source>
        <dbReference type="Proteomes" id="UP000033096"/>
    </source>
</evidence>
<dbReference type="InterPro" id="IPR032790">
    <property type="entry name" value="GDE_C"/>
</dbReference>
<name>A0A0E3Q111_9EURY</name>
<gene>
    <name evidence="3" type="ORF">MSVAZ_0576</name>
</gene>
<dbReference type="EMBL" id="CP009520">
    <property type="protein sequence ID" value="AKB42845.1"/>
    <property type="molecule type" value="Genomic_DNA"/>
</dbReference>
<dbReference type="RefSeq" id="WP_048117912.1">
    <property type="nucleotide sequence ID" value="NZ_CP009520.1"/>
</dbReference>
<dbReference type="GO" id="GO:0005980">
    <property type="term" value="P:glycogen catabolic process"/>
    <property type="evidence" value="ECO:0007669"/>
    <property type="project" value="InterPro"/>
</dbReference>
<dbReference type="Gene3D" id="1.50.10.10">
    <property type="match status" value="1"/>
</dbReference>
<evidence type="ECO:0000259" key="1">
    <source>
        <dbReference type="Pfam" id="PF06202"/>
    </source>
</evidence>
<dbReference type="PANTHER" id="PTHR10569:SF2">
    <property type="entry name" value="GLYCOGEN DEBRANCHING ENZYME"/>
    <property type="match status" value="1"/>
</dbReference>
<protein>
    <submittedName>
        <fullName evidence="3">Putative glycogen debranching enzyme, archaeal type, TIGR01561</fullName>
    </submittedName>
</protein>
<dbReference type="Proteomes" id="UP000033096">
    <property type="component" value="Chromosome"/>
</dbReference>
<accession>A0A0E3Q111</accession>
<dbReference type="InterPro" id="IPR006451">
    <property type="entry name" value="Glycogen_debranch_arc"/>
</dbReference>
<dbReference type="PATRIC" id="fig|1434123.4.peg.636"/>
<feature type="domain" description="Glycogen debranching enzyme C-terminal" evidence="1">
    <location>
        <begin position="283"/>
        <end position="648"/>
    </location>
</feature>
<dbReference type="InterPro" id="IPR024742">
    <property type="entry name" value="Glycogen_debranch_N"/>
</dbReference>
<organism evidence="3 4">
    <name type="scientific">Methanosarcina vacuolata Z-761</name>
    <dbReference type="NCBI Taxonomy" id="1434123"/>
    <lineage>
        <taxon>Archaea</taxon>
        <taxon>Methanobacteriati</taxon>
        <taxon>Methanobacteriota</taxon>
        <taxon>Stenosarchaea group</taxon>
        <taxon>Methanomicrobia</taxon>
        <taxon>Methanosarcinales</taxon>
        <taxon>Methanosarcinaceae</taxon>
        <taxon>Methanosarcina</taxon>
    </lineage>
</organism>
<dbReference type="GeneID" id="24808955"/>
<dbReference type="STRING" id="1434123.MSVAZ_0576"/>
<dbReference type="NCBIfam" id="TIGR01561">
    <property type="entry name" value="gde_arch"/>
    <property type="match status" value="1"/>
</dbReference>
<dbReference type="AlphaFoldDB" id="A0A0E3Q111"/>
<dbReference type="HOGENOM" id="CLU_026835_0_0_2"/>
<dbReference type="Pfam" id="PF06202">
    <property type="entry name" value="GDE_C"/>
    <property type="match status" value="1"/>
</dbReference>
<evidence type="ECO:0000313" key="3">
    <source>
        <dbReference type="EMBL" id="AKB42845.1"/>
    </source>
</evidence>
<sequence length="659" mass="74435">MSGIRLGADFLSTYDEGIKKEWIIGNGLGGFASSTVINARTRTYHGLLVAAPQNYPGRYLLLSSLDEEISTSEETYKLATHKYPGIISPTGFNYLSEFFQNPFPTWVYHPGDLTVKKTVFMVRNSNTTCVLYDIESRREEALLRIIPLVSSRDFNITARAGYLSFTQEATPAGVELASSNGFTFSLSSDLQYHPDPTWYYNLEYDAEKERGLNSEEDNFSPGYFESEIGLGNFRFFVAASTRDISSLNLKQVDKLRTREANRQNLLVLDSKLIDPFALKLTRATDTFVVRSHISDEDTVIAGYHWYSDWGRDTMISLPGLLLVPYRFEEARTILNYFARYCRRGLIPNTFPAFGGEPIYNTVDAPLWFIHSLSRYFAYTNDFLFLSDIWDTVVNIIDHYFTGTDFGIGMDSDYLIQHGPQLTWMDAKIGEWAVTPRAGKACEINALWYNALKTASYLGTLLGEEVSPYETLATGVVSSFENTFWNPETNCLFDLVYKDETGNEVKDPAIRPNQIFAVSLPYTMLPPDKEKAVVDRVEKDLLTPFGLRTLSKDHPLYKGQYHGDALTRDTAYHNGTAWPWLLGAYVKAYRKVNNYSEDSVENMRTLLKGFDIQLETAGIGSISEVFDGDYPHSPGGCIAQAWSVAEILRAYVEDVLGIKP</sequence>